<feature type="chain" id="PRO_5043126465" evidence="1">
    <location>
        <begin position="24"/>
        <end position="404"/>
    </location>
</feature>
<sequence length="404" mass="46743">MSCCCCASTFLILSAFFLITSDAKRAVNARGYSQIDKDGYMKITVEDTIHVGEQIRFLGRHFKKPKLKSFDIIQIGYLKKDERLELSHGGGKFLPKHPFWFDRKNYLMSLRILHWIFEKKVVVTAVNYNQSNYKAIGLFTEPIEYWYTDENYYIEIIYLIGHMKDANSKSEHRFYIQGKLQTKYNRLVNPTDMFNYKPHISDIPVLQNTIEAYRNYISTIDDEPMHGELDELSLETMGIPIPYHATFGPGGFGLGQQAIFSGFFDSANPTIEVKTTNSSYTILFDDKGVYFLDRMILFNRSRHEDNLQIIHTISVTNTGESLMIAYNVPHRFNYKFVYRSTLKTKTITIGITWDGPITKMIFAPMINTGSPKGLVRHEKDYGKSPFFQRVDIDNEWSQAENSIA</sequence>
<proteinExistence type="predicted"/>
<feature type="signal peptide" evidence="1">
    <location>
        <begin position="1"/>
        <end position="23"/>
    </location>
</feature>
<keyword evidence="1" id="KW-0732">Signal</keyword>
<evidence type="ECO:0000313" key="2">
    <source>
        <dbReference type="EMBL" id="VDN02663.1"/>
    </source>
</evidence>
<accession>A0A0N5CYB4</accession>
<evidence type="ECO:0000256" key="1">
    <source>
        <dbReference type="SAM" id="SignalP"/>
    </source>
</evidence>
<protein>
    <submittedName>
        <fullName evidence="4">Galectin</fullName>
    </submittedName>
</protein>
<reference evidence="4" key="1">
    <citation type="submission" date="2017-02" db="UniProtKB">
        <authorList>
            <consortium name="WormBaseParasite"/>
        </authorList>
    </citation>
    <scope>IDENTIFICATION</scope>
</reference>
<gene>
    <name evidence="2" type="ORF">TCLT_LOCUS5418</name>
</gene>
<dbReference type="OrthoDB" id="5803198at2759"/>
<keyword evidence="3" id="KW-1185">Reference proteome</keyword>
<reference evidence="2 3" key="2">
    <citation type="submission" date="2018-11" db="EMBL/GenBank/DDBJ databases">
        <authorList>
            <consortium name="Pathogen Informatics"/>
        </authorList>
    </citation>
    <scope>NUCLEOTIDE SEQUENCE [LARGE SCALE GENOMIC DNA]</scope>
</reference>
<dbReference type="WBParaSite" id="TCLT_0000542901-mRNA-1">
    <property type="protein sequence ID" value="TCLT_0000542901-mRNA-1"/>
    <property type="gene ID" value="TCLT_0000542901"/>
</dbReference>
<dbReference type="EMBL" id="UYYF01004338">
    <property type="protein sequence ID" value="VDN02663.1"/>
    <property type="molecule type" value="Genomic_DNA"/>
</dbReference>
<organism evidence="4">
    <name type="scientific">Thelazia callipaeda</name>
    <name type="common">Oriental eyeworm</name>
    <name type="synonym">Parasitic nematode</name>
    <dbReference type="NCBI Taxonomy" id="103827"/>
    <lineage>
        <taxon>Eukaryota</taxon>
        <taxon>Metazoa</taxon>
        <taxon>Ecdysozoa</taxon>
        <taxon>Nematoda</taxon>
        <taxon>Chromadorea</taxon>
        <taxon>Rhabditida</taxon>
        <taxon>Spirurina</taxon>
        <taxon>Spiruromorpha</taxon>
        <taxon>Thelazioidea</taxon>
        <taxon>Thelaziidae</taxon>
        <taxon>Thelazia</taxon>
    </lineage>
</organism>
<evidence type="ECO:0000313" key="3">
    <source>
        <dbReference type="Proteomes" id="UP000276776"/>
    </source>
</evidence>
<dbReference type="OMA" id="MPYHATF"/>
<evidence type="ECO:0000313" key="4">
    <source>
        <dbReference type="WBParaSite" id="TCLT_0000542901-mRNA-1"/>
    </source>
</evidence>
<dbReference type="Proteomes" id="UP000276776">
    <property type="component" value="Unassembled WGS sequence"/>
</dbReference>
<name>A0A0N5CYB4_THECL</name>
<dbReference type="AlphaFoldDB" id="A0A0N5CYB4"/>